<dbReference type="InterPro" id="IPR011006">
    <property type="entry name" value="CheY-like_superfamily"/>
</dbReference>
<name>A0ABY3Z4G5_STRRM</name>
<dbReference type="PRINTS" id="PR00038">
    <property type="entry name" value="HTHLUXR"/>
</dbReference>
<dbReference type="SUPFAM" id="SSF52172">
    <property type="entry name" value="CheY-like"/>
    <property type="match status" value="1"/>
</dbReference>
<dbReference type="InterPro" id="IPR058245">
    <property type="entry name" value="NreC/VraR/RcsB-like_REC"/>
</dbReference>
<dbReference type="Pfam" id="PF00196">
    <property type="entry name" value="GerE"/>
    <property type="match status" value="1"/>
</dbReference>
<dbReference type="InterPro" id="IPR039420">
    <property type="entry name" value="WalR-like"/>
</dbReference>
<reference evidence="8 9" key="1">
    <citation type="submission" date="2022-03" db="EMBL/GenBank/DDBJ databases">
        <title>Complete genome of Streptomyces rimosus ssp. rimosus R7 (=ATCC 10970).</title>
        <authorList>
            <person name="Beganovic S."/>
            <person name="Ruckert C."/>
            <person name="Busche T."/>
            <person name="Kalinowski J."/>
            <person name="Wittmann C."/>
        </authorList>
    </citation>
    <scope>NUCLEOTIDE SEQUENCE [LARGE SCALE GENOMIC DNA]</scope>
    <source>
        <strain evidence="8 9">R7</strain>
    </source>
</reference>
<dbReference type="InterPro" id="IPR000792">
    <property type="entry name" value="Tscrpt_reg_LuxR_C"/>
</dbReference>
<evidence type="ECO:0000256" key="3">
    <source>
        <dbReference type="ARBA" id="ARBA00023125"/>
    </source>
</evidence>
<dbReference type="SMART" id="SM00421">
    <property type="entry name" value="HTH_LUXR"/>
    <property type="match status" value="1"/>
</dbReference>
<evidence type="ECO:0000256" key="4">
    <source>
        <dbReference type="ARBA" id="ARBA00023163"/>
    </source>
</evidence>
<keyword evidence="9" id="KW-1185">Reference proteome</keyword>
<dbReference type="PROSITE" id="PS50110">
    <property type="entry name" value="RESPONSE_REGULATORY"/>
    <property type="match status" value="1"/>
</dbReference>
<dbReference type="InterPro" id="IPR016032">
    <property type="entry name" value="Sig_transdc_resp-reg_C-effctor"/>
</dbReference>
<evidence type="ECO:0000256" key="5">
    <source>
        <dbReference type="PROSITE-ProRule" id="PRU00169"/>
    </source>
</evidence>
<feature type="modified residue" description="4-aspartylphosphate" evidence="5">
    <location>
        <position position="71"/>
    </location>
</feature>
<sequence>MMALSVGETDRAGAGVRVIRVIVADDEPLIRAGIRMILTSAGDISVVAEAGNGREAVEAARVHGADVVLLDIQMPVMDGLTALAELRRAAPSVPALILTTFGERENVLRAMGEGSAGFLLKDSAPDELIRAVRAAADGHAYMSPVATRHVADSLVARAGDVGGESAATRTARRAQEAAQRLSVLTEREMEVLSLLGEGLSNADAGERIHMSEATVKTYVSRILAKLGCENRVQAALLARDAGLGG</sequence>
<evidence type="ECO:0000313" key="8">
    <source>
        <dbReference type="EMBL" id="UNZ04422.1"/>
    </source>
</evidence>
<dbReference type="PROSITE" id="PS50043">
    <property type="entry name" value="HTH_LUXR_2"/>
    <property type="match status" value="1"/>
</dbReference>
<keyword evidence="1 5" id="KW-0597">Phosphoprotein</keyword>
<dbReference type="SUPFAM" id="SSF46894">
    <property type="entry name" value="C-terminal effector domain of the bipartite response regulators"/>
    <property type="match status" value="1"/>
</dbReference>
<dbReference type="PANTHER" id="PTHR43214:SF24">
    <property type="entry name" value="TRANSCRIPTIONAL REGULATORY PROTEIN NARL-RELATED"/>
    <property type="match status" value="1"/>
</dbReference>
<gene>
    <name evidence="8" type="primary">degU10</name>
    <name evidence="8" type="ORF">SRIMR7_19890</name>
</gene>
<evidence type="ECO:0000259" key="6">
    <source>
        <dbReference type="PROSITE" id="PS50043"/>
    </source>
</evidence>
<keyword evidence="4" id="KW-0804">Transcription</keyword>
<organism evidence="8 9">
    <name type="scientific">Streptomyces rimosus subsp. rimosus</name>
    <dbReference type="NCBI Taxonomy" id="132474"/>
    <lineage>
        <taxon>Bacteria</taxon>
        <taxon>Bacillati</taxon>
        <taxon>Actinomycetota</taxon>
        <taxon>Actinomycetes</taxon>
        <taxon>Kitasatosporales</taxon>
        <taxon>Streptomycetaceae</taxon>
        <taxon>Streptomyces</taxon>
    </lineage>
</organism>
<accession>A0ABY3Z4G5</accession>
<feature type="domain" description="Response regulatory" evidence="7">
    <location>
        <begin position="20"/>
        <end position="136"/>
    </location>
</feature>
<keyword evidence="2" id="KW-0805">Transcription regulation</keyword>
<dbReference type="SMART" id="SM00448">
    <property type="entry name" value="REC"/>
    <property type="match status" value="1"/>
</dbReference>
<evidence type="ECO:0000313" key="9">
    <source>
        <dbReference type="Proteomes" id="UP000829494"/>
    </source>
</evidence>
<evidence type="ECO:0000259" key="7">
    <source>
        <dbReference type="PROSITE" id="PS50110"/>
    </source>
</evidence>
<proteinExistence type="predicted"/>
<dbReference type="PANTHER" id="PTHR43214">
    <property type="entry name" value="TWO-COMPONENT RESPONSE REGULATOR"/>
    <property type="match status" value="1"/>
</dbReference>
<dbReference type="Pfam" id="PF00072">
    <property type="entry name" value="Response_reg"/>
    <property type="match status" value="1"/>
</dbReference>
<dbReference type="CDD" id="cd17535">
    <property type="entry name" value="REC_NarL-like"/>
    <property type="match status" value="1"/>
</dbReference>
<protein>
    <submittedName>
        <fullName evidence="8">Transcriptional regulatory protein DegU</fullName>
    </submittedName>
</protein>
<keyword evidence="3" id="KW-0238">DNA-binding</keyword>
<evidence type="ECO:0000256" key="2">
    <source>
        <dbReference type="ARBA" id="ARBA00023015"/>
    </source>
</evidence>
<dbReference type="EMBL" id="CP094298">
    <property type="protein sequence ID" value="UNZ04422.1"/>
    <property type="molecule type" value="Genomic_DNA"/>
</dbReference>
<dbReference type="CDD" id="cd06170">
    <property type="entry name" value="LuxR_C_like"/>
    <property type="match status" value="1"/>
</dbReference>
<feature type="domain" description="HTH luxR-type" evidence="6">
    <location>
        <begin position="177"/>
        <end position="242"/>
    </location>
</feature>
<dbReference type="Proteomes" id="UP000829494">
    <property type="component" value="Chromosome"/>
</dbReference>
<dbReference type="Gene3D" id="3.40.50.2300">
    <property type="match status" value="1"/>
</dbReference>
<evidence type="ECO:0000256" key="1">
    <source>
        <dbReference type="ARBA" id="ARBA00022553"/>
    </source>
</evidence>
<dbReference type="InterPro" id="IPR001789">
    <property type="entry name" value="Sig_transdc_resp-reg_receiver"/>
</dbReference>